<dbReference type="AlphaFoldDB" id="A0A1M4YJF8"/>
<dbReference type="Gene3D" id="3.90.1720.10">
    <property type="entry name" value="endopeptidase domain like (from Nostoc punctiforme)"/>
    <property type="match status" value="1"/>
</dbReference>
<dbReference type="STRING" id="1123243.SAMN02745190_01776"/>
<keyword evidence="9" id="KW-1185">Reference proteome</keyword>
<reference evidence="8 9" key="1">
    <citation type="submission" date="2016-11" db="EMBL/GenBank/DDBJ databases">
        <authorList>
            <person name="Jaros S."/>
            <person name="Januszkiewicz K."/>
            <person name="Wedrychowicz H."/>
        </authorList>
    </citation>
    <scope>NUCLEOTIDE SEQUENCE [LARGE SCALE GENOMIC DNA]</scope>
    <source>
        <strain evidence="8 9">DSM 10502</strain>
    </source>
</reference>
<dbReference type="RefSeq" id="WP_072935856.1">
    <property type="nucleotide sequence ID" value="NZ_FQUG01000006.1"/>
</dbReference>
<keyword evidence="3" id="KW-0378">Hydrolase</keyword>
<evidence type="ECO:0000313" key="8">
    <source>
        <dbReference type="EMBL" id="SHF05879.1"/>
    </source>
</evidence>
<comment type="similarity">
    <text evidence="1">Belongs to the peptidase C40 family.</text>
</comment>
<evidence type="ECO:0000256" key="3">
    <source>
        <dbReference type="ARBA" id="ARBA00022801"/>
    </source>
</evidence>
<evidence type="ECO:0000259" key="7">
    <source>
        <dbReference type="Pfam" id="PF12913"/>
    </source>
</evidence>
<feature type="chain" id="PRO_5012951385" evidence="5">
    <location>
        <begin position="22"/>
        <end position="435"/>
    </location>
</feature>
<evidence type="ECO:0000259" key="6">
    <source>
        <dbReference type="Pfam" id="PF00877"/>
    </source>
</evidence>
<evidence type="ECO:0000256" key="4">
    <source>
        <dbReference type="ARBA" id="ARBA00022807"/>
    </source>
</evidence>
<accession>A0A1M4YJF8</accession>
<feature type="domain" description="SH3b1" evidence="7">
    <location>
        <begin position="156"/>
        <end position="192"/>
    </location>
</feature>
<dbReference type="InterPro" id="IPR039439">
    <property type="entry name" value="SH3b1_dom"/>
</dbReference>
<evidence type="ECO:0000256" key="5">
    <source>
        <dbReference type="SAM" id="SignalP"/>
    </source>
</evidence>
<name>A0A1M4YJF8_9FIRM</name>
<protein>
    <submittedName>
        <fullName evidence="8">NlpC/P60 family protein</fullName>
    </submittedName>
</protein>
<proteinExistence type="inferred from homology"/>
<gene>
    <name evidence="8" type="ORF">SAMN02745190_01776</name>
</gene>
<evidence type="ECO:0000256" key="2">
    <source>
        <dbReference type="ARBA" id="ARBA00022670"/>
    </source>
</evidence>
<keyword evidence="5" id="KW-0732">Signal</keyword>
<organism evidence="8 9">
    <name type="scientific">Schwartzia succinivorans DSM 10502</name>
    <dbReference type="NCBI Taxonomy" id="1123243"/>
    <lineage>
        <taxon>Bacteria</taxon>
        <taxon>Bacillati</taxon>
        <taxon>Bacillota</taxon>
        <taxon>Negativicutes</taxon>
        <taxon>Selenomonadales</taxon>
        <taxon>Selenomonadaceae</taxon>
        <taxon>Schwartzia</taxon>
    </lineage>
</organism>
<dbReference type="GO" id="GO:0008234">
    <property type="term" value="F:cysteine-type peptidase activity"/>
    <property type="evidence" value="ECO:0007669"/>
    <property type="project" value="UniProtKB-KW"/>
</dbReference>
<dbReference type="Proteomes" id="UP000184404">
    <property type="component" value="Unassembled WGS sequence"/>
</dbReference>
<feature type="domain" description="NlpC/P60" evidence="6">
    <location>
        <begin position="297"/>
        <end position="368"/>
    </location>
</feature>
<keyword evidence="2" id="KW-0645">Protease</keyword>
<dbReference type="InterPro" id="IPR000064">
    <property type="entry name" value="NLP_P60_dom"/>
</dbReference>
<dbReference type="SUPFAM" id="SSF54001">
    <property type="entry name" value="Cysteine proteinases"/>
    <property type="match status" value="1"/>
</dbReference>
<dbReference type="OrthoDB" id="9808890at2"/>
<dbReference type="EMBL" id="FQUG01000006">
    <property type="protein sequence ID" value="SHF05879.1"/>
    <property type="molecule type" value="Genomic_DNA"/>
</dbReference>
<sequence length="435" mass="47698">MKQIGFLLLCLCMLFPTGAQAASMMEVSYWEARAGSLGDVEVAGRDEIRLMNEALREKDTLSVDFSAYPDELSGDVVSTYIKEATPSADGLSELGKGGAVSRLTSEDVDELLALRNLEDVPAVVPVRYAVTVTRANLRFLPTATAWVDASGVRKEDRLQGTAVDPAEPLAVLMDSDDKKFCFVQMRNYRGWVSKDDIAFTDRGTWMNYAAPSRFLVVTANLAMVDVGGRKEIFQMGSRIPLIDHAWQTWKISVPTADVSGRLVEKRVSVPHDVKIFHEGWLSYTTNNIIRQSFRFLGDAYGWGGLDNSVDSSALVADVYRTVGIELPRDSARQELAMSHRVELPPILTEDERNSVIASAMPGSLLFQPGQVSVLLGTTHEGKPMVLQALYQCGASGLNGTEMQYPCRVLLSSLALLGDDGRTFCKRITSVGTMIP</sequence>
<dbReference type="Pfam" id="PF00877">
    <property type="entry name" value="NLPC_P60"/>
    <property type="match status" value="1"/>
</dbReference>
<feature type="signal peptide" evidence="5">
    <location>
        <begin position="1"/>
        <end position="21"/>
    </location>
</feature>
<evidence type="ECO:0000313" key="9">
    <source>
        <dbReference type="Proteomes" id="UP000184404"/>
    </source>
</evidence>
<keyword evidence="4" id="KW-0788">Thiol protease</keyword>
<evidence type="ECO:0000256" key="1">
    <source>
        <dbReference type="ARBA" id="ARBA00007074"/>
    </source>
</evidence>
<dbReference type="InterPro" id="IPR038765">
    <property type="entry name" value="Papain-like_cys_pep_sf"/>
</dbReference>
<dbReference type="GO" id="GO:0006508">
    <property type="term" value="P:proteolysis"/>
    <property type="evidence" value="ECO:0007669"/>
    <property type="project" value="UniProtKB-KW"/>
</dbReference>
<dbReference type="Pfam" id="PF12913">
    <property type="entry name" value="SH3_6"/>
    <property type="match status" value="1"/>
</dbReference>